<name>G9NPR1_HYPAI</name>
<sequence>CDRCKKRKIRCTGLQPCRLCIEANTNCTYDAAYTRGRHGAVVPRRSSRASPPSQPSQHSSQHERQTSDS</sequence>
<accession>G9NPR1</accession>
<keyword evidence="9" id="KW-1185">Reference proteome</keyword>
<feature type="compositionally biased region" description="Basic and acidic residues" evidence="6">
    <location>
        <begin position="60"/>
        <end position="69"/>
    </location>
</feature>
<comment type="caution">
    <text evidence="8">The sequence shown here is derived from an EMBL/GenBank/DDBJ whole genome shotgun (WGS) entry which is preliminary data.</text>
</comment>
<dbReference type="Gene3D" id="4.10.240.10">
    <property type="entry name" value="Zn(2)-C6 fungal-type DNA-binding domain"/>
    <property type="match status" value="1"/>
</dbReference>
<proteinExistence type="predicted"/>
<feature type="non-terminal residue" evidence="8">
    <location>
        <position position="1"/>
    </location>
</feature>
<reference evidence="8 9" key="1">
    <citation type="journal article" date="2011" name="Genome Biol.">
        <title>Comparative genome sequence analysis underscores mycoparasitism as the ancestral life style of Trichoderma.</title>
        <authorList>
            <person name="Kubicek C.P."/>
            <person name="Herrera-Estrella A."/>
            <person name="Seidl-Seiboth V."/>
            <person name="Martinez D.A."/>
            <person name="Druzhinina I.S."/>
            <person name="Thon M."/>
            <person name="Zeilinger S."/>
            <person name="Casas-Flores S."/>
            <person name="Horwitz B.A."/>
            <person name="Mukherjee P.K."/>
            <person name="Mukherjee M."/>
            <person name="Kredics L."/>
            <person name="Alcaraz L.D."/>
            <person name="Aerts A."/>
            <person name="Antal Z."/>
            <person name="Atanasova L."/>
            <person name="Cervantes-Badillo M.G."/>
            <person name="Challacombe J."/>
            <person name="Chertkov O."/>
            <person name="McCluskey K."/>
            <person name="Coulpier F."/>
            <person name="Deshpande N."/>
            <person name="von Doehren H."/>
            <person name="Ebbole D.J."/>
            <person name="Esquivel-Naranjo E.U."/>
            <person name="Fekete E."/>
            <person name="Flipphi M."/>
            <person name="Glaser F."/>
            <person name="Gomez-Rodriguez E.Y."/>
            <person name="Gruber S."/>
            <person name="Han C."/>
            <person name="Henrissat B."/>
            <person name="Hermosa R."/>
            <person name="Hernandez-Onate M."/>
            <person name="Karaffa L."/>
            <person name="Kosti I."/>
            <person name="Le Crom S."/>
            <person name="Lindquist E."/>
            <person name="Lucas S."/>
            <person name="Luebeck M."/>
            <person name="Luebeck P.S."/>
            <person name="Margeot A."/>
            <person name="Metz B."/>
            <person name="Misra M."/>
            <person name="Nevalainen H."/>
            <person name="Omann M."/>
            <person name="Packer N."/>
            <person name="Perrone G."/>
            <person name="Uresti-Rivera E.E."/>
            <person name="Salamov A."/>
            <person name="Schmoll M."/>
            <person name="Seiboth B."/>
            <person name="Shapiro H."/>
            <person name="Sukno S."/>
            <person name="Tamayo-Ramos J.A."/>
            <person name="Tisch D."/>
            <person name="Wiest A."/>
            <person name="Wilkinson H.H."/>
            <person name="Zhang M."/>
            <person name="Coutinho P.M."/>
            <person name="Kenerley C.M."/>
            <person name="Monte E."/>
            <person name="Baker S.E."/>
            <person name="Grigoriev I.V."/>
        </authorList>
    </citation>
    <scope>NUCLEOTIDE SEQUENCE [LARGE SCALE GENOMIC DNA]</scope>
    <source>
        <strain evidence="9">ATCC 20476 / IMI 206040</strain>
    </source>
</reference>
<dbReference type="GO" id="GO:0000981">
    <property type="term" value="F:DNA-binding transcription factor activity, RNA polymerase II-specific"/>
    <property type="evidence" value="ECO:0007669"/>
    <property type="project" value="InterPro"/>
</dbReference>
<dbReference type="HOGENOM" id="CLU_2782786_0_0_1"/>
<dbReference type="Proteomes" id="UP000005426">
    <property type="component" value="Unassembled WGS sequence"/>
</dbReference>
<evidence type="ECO:0000259" key="7">
    <source>
        <dbReference type="PROSITE" id="PS50048"/>
    </source>
</evidence>
<keyword evidence="4" id="KW-0804">Transcription</keyword>
<dbReference type="InterPro" id="IPR051711">
    <property type="entry name" value="Stress_Response_Reg"/>
</dbReference>
<evidence type="ECO:0000256" key="6">
    <source>
        <dbReference type="SAM" id="MobiDB-lite"/>
    </source>
</evidence>
<dbReference type="InterPro" id="IPR001138">
    <property type="entry name" value="Zn2Cys6_DnaBD"/>
</dbReference>
<evidence type="ECO:0000313" key="9">
    <source>
        <dbReference type="Proteomes" id="UP000005426"/>
    </source>
</evidence>
<feature type="domain" description="Zn(2)-C6 fungal-type" evidence="7">
    <location>
        <begin position="1"/>
        <end position="29"/>
    </location>
</feature>
<dbReference type="PANTHER" id="PTHR47540:SF3">
    <property type="entry name" value="ZN(II)2CYS6 TRANSCRIPTION FACTOR (EUROFUNG)"/>
    <property type="match status" value="1"/>
</dbReference>
<dbReference type="SUPFAM" id="SSF57701">
    <property type="entry name" value="Zn2/Cys6 DNA-binding domain"/>
    <property type="match status" value="1"/>
</dbReference>
<dbReference type="CDD" id="cd00067">
    <property type="entry name" value="GAL4"/>
    <property type="match status" value="1"/>
</dbReference>
<comment type="subcellular location">
    <subcellularLocation>
        <location evidence="1">Nucleus</location>
    </subcellularLocation>
</comment>
<evidence type="ECO:0000256" key="3">
    <source>
        <dbReference type="ARBA" id="ARBA00023125"/>
    </source>
</evidence>
<keyword evidence="3" id="KW-0238">DNA-binding</keyword>
<dbReference type="GO" id="GO:0045944">
    <property type="term" value="P:positive regulation of transcription by RNA polymerase II"/>
    <property type="evidence" value="ECO:0007669"/>
    <property type="project" value="TreeGrafter"/>
</dbReference>
<dbReference type="SMART" id="SM00066">
    <property type="entry name" value="GAL4"/>
    <property type="match status" value="1"/>
</dbReference>
<organism evidence="8 9">
    <name type="scientific">Hypocrea atroviridis (strain ATCC 20476 / IMI 206040)</name>
    <name type="common">Trichoderma atroviride</name>
    <dbReference type="NCBI Taxonomy" id="452589"/>
    <lineage>
        <taxon>Eukaryota</taxon>
        <taxon>Fungi</taxon>
        <taxon>Dikarya</taxon>
        <taxon>Ascomycota</taxon>
        <taxon>Pezizomycotina</taxon>
        <taxon>Sordariomycetes</taxon>
        <taxon>Hypocreomycetidae</taxon>
        <taxon>Hypocreales</taxon>
        <taxon>Hypocreaceae</taxon>
        <taxon>Trichoderma</taxon>
    </lineage>
</organism>
<feature type="region of interest" description="Disordered" evidence="6">
    <location>
        <begin position="38"/>
        <end position="69"/>
    </location>
</feature>
<dbReference type="OrthoDB" id="422427at2759"/>
<dbReference type="PANTHER" id="PTHR47540">
    <property type="entry name" value="THIAMINE REPRESSIBLE GENES REGULATORY PROTEIN THI5"/>
    <property type="match status" value="1"/>
</dbReference>
<evidence type="ECO:0000256" key="4">
    <source>
        <dbReference type="ARBA" id="ARBA00023163"/>
    </source>
</evidence>
<dbReference type="AlphaFoldDB" id="G9NPR1"/>
<evidence type="ECO:0000256" key="1">
    <source>
        <dbReference type="ARBA" id="ARBA00004123"/>
    </source>
</evidence>
<keyword evidence="2" id="KW-0805">Transcription regulation</keyword>
<evidence type="ECO:0000256" key="5">
    <source>
        <dbReference type="ARBA" id="ARBA00023242"/>
    </source>
</evidence>
<evidence type="ECO:0000313" key="8">
    <source>
        <dbReference type="EMBL" id="EHK47527.1"/>
    </source>
</evidence>
<dbReference type="PROSITE" id="PS50048">
    <property type="entry name" value="ZN2_CY6_FUNGAL_2"/>
    <property type="match status" value="1"/>
</dbReference>
<protein>
    <recommendedName>
        <fullName evidence="7">Zn(2)-C6 fungal-type domain-containing protein</fullName>
    </recommendedName>
</protein>
<dbReference type="EMBL" id="ABDG02000020">
    <property type="protein sequence ID" value="EHK47527.1"/>
    <property type="molecule type" value="Genomic_DNA"/>
</dbReference>
<feature type="compositionally biased region" description="Low complexity" evidence="6">
    <location>
        <begin position="48"/>
        <end position="59"/>
    </location>
</feature>
<dbReference type="InterPro" id="IPR036864">
    <property type="entry name" value="Zn2-C6_fun-type_DNA-bd_sf"/>
</dbReference>
<dbReference type="GO" id="GO:0005634">
    <property type="term" value="C:nucleus"/>
    <property type="evidence" value="ECO:0007669"/>
    <property type="project" value="UniProtKB-SubCell"/>
</dbReference>
<evidence type="ECO:0000256" key="2">
    <source>
        <dbReference type="ARBA" id="ARBA00023015"/>
    </source>
</evidence>
<dbReference type="GO" id="GO:0008270">
    <property type="term" value="F:zinc ion binding"/>
    <property type="evidence" value="ECO:0007669"/>
    <property type="project" value="InterPro"/>
</dbReference>
<gene>
    <name evidence="8" type="ORF">TRIATDRAFT_290915</name>
</gene>
<dbReference type="GO" id="GO:0043565">
    <property type="term" value="F:sequence-specific DNA binding"/>
    <property type="evidence" value="ECO:0007669"/>
    <property type="project" value="TreeGrafter"/>
</dbReference>
<feature type="non-terminal residue" evidence="8">
    <location>
        <position position="69"/>
    </location>
</feature>
<dbReference type="Pfam" id="PF00172">
    <property type="entry name" value="Zn_clus"/>
    <property type="match status" value="1"/>
</dbReference>
<keyword evidence="5" id="KW-0539">Nucleus</keyword>